<keyword evidence="3" id="KW-0548">Nucleotidyltransferase</keyword>
<dbReference type="RefSeq" id="WP_309320364.1">
    <property type="nucleotide sequence ID" value="NZ_CP120678.1"/>
</dbReference>
<organism evidence="3 4">
    <name type="scientific">Selenobaculum gibii</name>
    <dbReference type="NCBI Taxonomy" id="3054208"/>
    <lineage>
        <taxon>Bacteria</taxon>
        <taxon>Bacillati</taxon>
        <taxon>Bacillota</taxon>
        <taxon>Negativicutes</taxon>
        <taxon>Selenomonadales</taxon>
        <taxon>Selenomonadaceae</taxon>
        <taxon>Selenobaculum</taxon>
    </lineage>
</organism>
<dbReference type="InterPro" id="IPR029787">
    <property type="entry name" value="Nucleotide_cyclase"/>
</dbReference>
<dbReference type="PANTHER" id="PTHR45138:SF9">
    <property type="entry name" value="DIGUANYLATE CYCLASE DGCM-RELATED"/>
    <property type="match status" value="1"/>
</dbReference>
<sequence>MRGKKFFLIAKIMLLVFLLSDYSVALCSELNGEWKYHEGDLLVAEDKAELWLQSAIANDQEWKSFDFPHQPPLSVNTNVVWLTTTLPKGQYISPLLFFTTTEQSFRVYLDKKMIYQYGDLQYKRFSYGMSWHMVALPEEYEGKNLTFQMYSNYPDRLGIFDRMMLDDSVRQTIRLFQYDAMYVVAFPVTIFMILIMICYYLSMHKHYKLHVYAMIFFSFFALWLVAASNTKLLFLNFPVIWWYLLLLSVYSMPIFLNLTVYEVIEDNKKKKIKLVVAYYIVLALIAIIGECIGLSTMNYLLSPFYISGGIVQSYVAYQLAVSAYRGNEDSKVLLIGLMGLPLAALYDGLGAHFRIVPWVTHVTPLGIFAFAFFILRILSYNVRKEQELTDLALNLQDEIAVVTQKSQIDALTKCYNRNKFNEALEKEVALSSHNASPLSMLMIDIDFFKRINDTYGHDIGDEVLIRFTEVIRTKLDKRHIFIRYGGEEFIILCRDSDKEEASQLAELIRRTVEDSILLEDEKITCSIGVSQWRNTGTNNGNFLKRSDLALYAAKNRGRNKVIVEDEI</sequence>
<dbReference type="NCBIfam" id="TIGR00254">
    <property type="entry name" value="GGDEF"/>
    <property type="match status" value="1"/>
</dbReference>
<name>A0A9Y2AIF4_9FIRM</name>
<protein>
    <submittedName>
        <fullName evidence="3">Diguanylate cyclase</fullName>
        <ecNumber evidence="3">2.7.7.65</ecNumber>
    </submittedName>
</protein>
<dbReference type="EMBL" id="CP120678">
    <property type="protein sequence ID" value="WIW70243.1"/>
    <property type="molecule type" value="Genomic_DNA"/>
</dbReference>
<dbReference type="CDD" id="cd01949">
    <property type="entry name" value="GGDEF"/>
    <property type="match status" value="1"/>
</dbReference>
<dbReference type="InterPro" id="IPR000160">
    <property type="entry name" value="GGDEF_dom"/>
</dbReference>
<feature type="transmembrane region" description="Helical" evidence="1">
    <location>
        <begin position="209"/>
        <end position="228"/>
    </location>
</feature>
<feature type="transmembrane region" description="Helical" evidence="1">
    <location>
        <begin position="303"/>
        <end position="320"/>
    </location>
</feature>
<evidence type="ECO:0000313" key="3">
    <source>
        <dbReference type="EMBL" id="WIW70243.1"/>
    </source>
</evidence>
<feature type="transmembrane region" description="Helical" evidence="1">
    <location>
        <begin position="240"/>
        <end position="264"/>
    </location>
</feature>
<reference evidence="3" key="1">
    <citation type="submission" date="2023-03" db="EMBL/GenBank/DDBJ databases">
        <title>Selenobaculum gbiensis gen. nov. sp. nov., a new bacterium isolated from the gut microbiota of IBD patient.</title>
        <authorList>
            <person name="Yeo S."/>
            <person name="Park H."/>
            <person name="Huh C.S."/>
        </authorList>
    </citation>
    <scope>NUCLEOTIDE SEQUENCE</scope>
    <source>
        <strain evidence="3">ICN-92133</strain>
    </source>
</reference>
<keyword evidence="1" id="KW-0472">Membrane</keyword>
<accession>A0A9Y2AIF4</accession>
<dbReference type="FunFam" id="3.30.70.270:FF:000001">
    <property type="entry name" value="Diguanylate cyclase domain protein"/>
    <property type="match status" value="1"/>
</dbReference>
<keyword evidence="1" id="KW-0812">Transmembrane</keyword>
<dbReference type="PANTHER" id="PTHR45138">
    <property type="entry name" value="REGULATORY COMPONENTS OF SENSORY TRANSDUCTION SYSTEM"/>
    <property type="match status" value="1"/>
</dbReference>
<keyword evidence="3" id="KW-0808">Transferase</keyword>
<dbReference type="SUPFAM" id="SSF55073">
    <property type="entry name" value="Nucleotide cyclase"/>
    <property type="match status" value="1"/>
</dbReference>
<evidence type="ECO:0000313" key="4">
    <source>
        <dbReference type="Proteomes" id="UP001243623"/>
    </source>
</evidence>
<evidence type="ECO:0000259" key="2">
    <source>
        <dbReference type="PROSITE" id="PS50887"/>
    </source>
</evidence>
<dbReference type="Pfam" id="PF00990">
    <property type="entry name" value="GGDEF"/>
    <property type="match status" value="1"/>
</dbReference>
<dbReference type="GO" id="GO:1902201">
    <property type="term" value="P:negative regulation of bacterial-type flagellum-dependent cell motility"/>
    <property type="evidence" value="ECO:0007669"/>
    <property type="project" value="TreeGrafter"/>
</dbReference>
<dbReference type="SMART" id="SM00267">
    <property type="entry name" value="GGDEF"/>
    <property type="match status" value="1"/>
</dbReference>
<evidence type="ECO:0000256" key="1">
    <source>
        <dbReference type="SAM" id="Phobius"/>
    </source>
</evidence>
<feature type="transmembrane region" description="Helical" evidence="1">
    <location>
        <begin position="332"/>
        <end position="349"/>
    </location>
</feature>
<feature type="transmembrane region" description="Helical" evidence="1">
    <location>
        <begin position="355"/>
        <end position="378"/>
    </location>
</feature>
<dbReference type="InterPro" id="IPR050469">
    <property type="entry name" value="Diguanylate_Cyclase"/>
</dbReference>
<keyword evidence="1" id="KW-1133">Transmembrane helix</keyword>
<proteinExistence type="predicted"/>
<dbReference type="InterPro" id="IPR043128">
    <property type="entry name" value="Rev_trsase/Diguanyl_cyclase"/>
</dbReference>
<feature type="transmembrane region" description="Helical" evidence="1">
    <location>
        <begin position="276"/>
        <end position="297"/>
    </location>
</feature>
<feature type="domain" description="GGDEF" evidence="2">
    <location>
        <begin position="436"/>
        <end position="566"/>
    </location>
</feature>
<dbReference type="Gene3D" id="3.30.70.270">
    <property type="match status" value="1"/>
</dbReference>
<dbReference type="KEGG" id="sgbi:P3F81_10135"/>
<dbReference type="Proteomes" id="UP001243623">
    <property type="component" value="Chromosome"/>
</dbReference>
<dbReference type="GO" id="GO:0043709">
    <property type="term" value="P:cell adhesion involved in single-species biofilm formation"/>
    <property type="evidence" value="ECO:0007669"/>
    <property type="project" value="TreeGrafter"/>
</dbReference>
<gene>
    <name evidence="3" type="ORF">P3F81_10135</name>
</gene>
<dbReference type="PROSITE" id="PS50887">
    <property type="entry name" value="GGDEF"/>
    <property type="match status" value="1"/>
</dbReference>
<dbReference type="EC" id="2.7.7.65" evidence="3"/>
<feature type="transmembrane region" description="Helical" evidence="1">
    <location>
        <begin position="180"/>
        <end position="202"/>
    </location>
</feature>
<keyword evidence="4" id="KW-1185">Reference proteome</keyword>
<dbReference type="GO" id="GO:0005886">
    <property type="term" value="C:plasma membrane"/>
    <property type="evidence" value="ECO:0007669"/>
    <property type="project" value="TreeGrafter"/>
</dbReference>
<dbReference type="GO" id="GO:0052621">
    <property type="term" value="F:diguanylate cyclase activity"/>
    <property type="evidence" value="ECO:0007669"/>
    <property type="project" value="UniProtKB-EC"/>
</dbReference>
<dbReference type="AlphaFoldDB" id="A0A9Y2AIF4"/>